<dbReference type="EMBL" id="BPLR01008057">
    <property type="protein sequence ID" value="GIY21811.1"/>
    <property type="molecule type" value="Genomic_DNA"/>
</dbReference>
<proteinExistence type="predicted"/>
<gene>
    <name evidence="1" type="ORF">CEXT_84791</name>
</gene>
<sequence length="95" mass="10877">MKWNLLTVTEFPMSFQKLRIIQDSVPGTSLDHFTPIFQGHEESRGKNCSSILNSQLLTPFRWNTLICGFQGLSRGVSFSYEHLISILFLWPEGIS</sequence>
<dbReference type="AlphaFoldDB" id="A0AAV4RLP8"/>
<organism evidence="1 2">
    <name type="scientific">Caerostris extrusa</name>
    <name type="common">Bark spider</name>
    <name type="synonym">Caerostris bankana</name>
    <dbReference type="NCBI Taxonomy" id="172846"/>
    <lineage>
        <taxon>Eukaryota</taxon>
        <taxon>Metazoa</taxon>
        <taxon>Ecdysozoa</taxon>
        <taxon>Arthropoda</taxon>
        <taxon>Chelicerata</taxon>
        <taxon>Arachnida</taxon>
        <taxon>Araneae</taxon>
        <taxon>Araneomorphae</taxon>
        <taxon>Entelegynae</taxon>
        <taxon>Araneoidea</taxon>
        <taxon>Araneidae</taxon>
        <taxon>Caerostris</taxon>
    </lineage>
</organism>
<accession>A0AAV4RLP8</accession>
<name>A0AAV4RLP8_CAEEX</name>
<reference evidence="1 2" key="1">
    <citation type="submission" date="2021-06" db="EMBL/GenBank/DDBJ databases">
        <title>Caerostris extrusa draft genome.</title>
        <authorList>
            <person name="Kono N."/>
            <person name="Arakawa K."/>
        </authorList>
    </citation>
    <scope>NUCLEOTIDE SEQUENCE [LARGE SCALE GENOMIC DNA]</scope>
</reference>
<keyword evidence="2" id="KW-1185">Reference proteome</keyword>
<evidence type="ECO:0000313" key="1">
    <source>
        <dbReference type="EMBL" id="GIY21811.1"/>
    </source>
</evidence>
<dbReference type="Proteomes" id="UP001054945">
    <property type="component" value="Unassembled WGS sequence"/>
</dbReference>
<protein>
    <submittedName>
        <fullName evidence="1">Uncharacterized protein</fullName>
    </submittedName>
</protein>
<comment type="caution">
    <text evidence="1">The sequence shown here is derived from an EMBL/GenBank/DDBJ whole genome shotgun (WGS) entry which is preliminary data.</text>
</comment>
<evidence type="ECO:0000313" key="2">
    <source>
        <dbReference type="Proteomes" id="UP001054945"/>
    </source>
</evidence>